<feature type="modified residue" description="N6-(pyridoxal phosphate)lysine" evidence="9">
    <location>
        <position position="233"/>
    </location>
</feature>
<dbReference type="EC" id="2.6.1.9" evidence="9"/>
<reference evidence="11 12" key="1">
    <citation type="submission" date="2024-08" db="EMBL/GenBank/DDBJ databases">
        <title>Genome mining of Saccharopolyspora cebuensis PGLac3 from Nigerian medicinal plant.</title>
        <authorList>
            <person name="Ezeobiora C.E."/>
            <person name="Igbokwe N.H."/>
            <person name="Amin D.H."/>
            <person name="Mendie U.E."/>
        </authorList>
    </citation>
    <scope>NUCLEOTIDE SEQUENCE [LARGE SCALE GENOMIC DNA]</scope>
    <source>
        <strain evidence="11 12">PGLac3</strain>
    </source>
</reference>
<keyword evidence="12" id="KW-1185">Reference proteome</keyword>
<evidence type="ECO:0000256" key="1">
    <source>
        <dbReference type="ARBA" id="ARBA00001933"/>
    </source>
</evidence>
<evidence type="ECO:0000259" key="10">
    <source>
        <dbReference type="Pfam" id="PF00155"/>
    </source>
</evidence>
<keyword evidence="8 9" id="KW-0368">Histidine biosynthesis</keyword>
<dbReference type="GO" id="GO:0004400">
    <property type="term" value="F:histidinol-phosphate transaminase activity"/>
    <property type="evidence" value="ECO:0007669"/>
    <property type="project" value="UniProtKB-EC"/>
</dbReference>
<dbReference type="RefSeq" id="WP_345355050.1">
    <property type="nucleotide sequence ID" value="NZ_BAABII010000001.1"/>
</dbReference>
<protein>
    <recommendedName>
        <fullName evidence="9">Histidinol-phosphate aminotransferase</fullName>
        <ecNumber evidence="9">2.6.1.9</ecNumber>
    </recommendedName>
    <alternativeName>
        <fullName evidence="9">Imidazole acetol-phosphate transaminase</fullName>
    </alternativeName>
</protein>
<evidence type="ECO:0000256" key="3">
    <source>
        <dbReference type="ARBA" id="ARBA00011738"/>
    </source>
</evidence>
<evidence type="ECO:0000256" key="2">
    <source>
        <dbReference type="ARBA" id="ARBA00007970"/>
    </source>
</evidence>
<evidence type="ECO:0000313" key="11">
    <source>
        <dbReference type="EMBL" id="MEY8043272.1"/>
    </source>
</evidence>
<dbReference type="InterPro" id="IPR015424">
    <property type="entry name" value="PyrdxlP-dep_Trfase"/>
</dbReference>
<dbReference type="PROSITE" id="PS00599">
    <property type="entry name" value="AA_TRANSFER_CLASS_2"/>
    <property type="match status" value="1"/>
</dbReference>
<dbReference type="NCBIfam" id="NF002877">
    <property type="entry name" value="PRK03317.1"/>
    <property type="match status" value="1"/>
</dbReference>
<organism evidence="11 12">
    <name type="scientific">Saccharopolyspora cebuensis</name>
    <dbReference type="NCBI Taxonomy" id="418759"/>
    <lineage>
        <taxon>Bacteria</taxon>
        <taxon>Bacillati</taxon>
        <taxon>Actinomycetota</taxon>
        <taxon>Actinomycetes</taxon>
        <taxon>Pseudonocardiales</taxon>
        <taxon>Pseudonocardiaceae</taxon>
        <taxon>Saccharopolyspora</taxon>
    </lineage>
</organism>
<dbReference type="InterPro" id="IPR005861">
    <property type="entry name" value="HisP_aminotrans"/>
</dbReference>
<evidence type="ECO:0000256" key="8">
    <source>
        <dbReference type="ARBA" id="ARBA00023102"/>
    </source>
</evidence>
<dbReference type="InterPro" id="IPR004839">
    <property type="entry name" value="Aminotransferase_I/II_large"/>
</dbReference>
<evidence type="ECO:0000256" key="5">
    <source>
        <dbReference type="ARBA" id="ARBA00022605"/>
    </source>
</evidence>
<dbReference type="InterPro" id="IPR001917">
    <property type="entry name" value="Aminotrans_II_pyridoxalP_BS"/>
</dbReference>
<feature type="domain" description="Aminotransferase class I/classII large" evidence="10">
    <location>
        <begin position="35"/>
        <end position="361"/>
    </location>
</feature>
<evidence type="ECO:0000313" key="12">
    <source>
        <dbReference type="Proteomes" id="UP001564626"/>
    </source>
</evidence>
<evidence type="ECO:0000256" key="6">
    <source>
        <dbReference type="ARBA" id="ARBA00022679"/>
    </source>
</evidence>
<dbReference type="EMBL" id="JBGEHV010000086">
    <property type="protein sequence ID" value="MEY8043272.1"/>
    <property type="molecule type" value="Genomic_DNA"/>
</dbReference>
<comment type="subunit">
    <text evidence="3 9">Homodimer.</text>
</comment>
<sequence length="379" mass="40148">MTDVLGGDTTLADLPLRADLRGRSPYGAPQLDVAVRLNTNENPYPPPPELVRDVTEAVRQVAAGLHRYPDRDAAELRADLAAYLTGATGVTVSAANVWAANGSNEVLQQILQAFGGPGRSALGFEPSYSMHPILSAGTRTDWVPAPRRADFSLDGPAAARAIAEKQPDVVFVTSPNNPTGQSVGLDDLRAVLDAAPGVVVVDEAYVEFSSRTSAIALIAEHPAKLIVSRTMSKAFAFAGGRLGYLAAAPAVIEALLLVRLPYHLSAPTQAAARAALRHAEATLGSVKDLVDERGRVVEALRRLGFTPVDSDANFVLFGPFAEADRAWRRFLDRGVLIRDVGIPGHLRVTVGTPEENDAFLAAAEDAVAEIAAQTEESPQ</sequence>
<dbReference type="Pfam" id="PF00155">
    <property type="entry name" value="Aminotran_1_2"/>
    <property type="match status" value="1"/>
</dbReference>
<gene>
    <name evidence="9" type="primary">hisC</name>
    <name evidence="11" type="ORF">AB8O55_28005</name>
</gene>
<dbReference type="PANTHER" id="PTHR42885:SF2">
    <property type="entry name" value="HISTIDINOL-PHOSPHATE AMINOTRANSFERASE"/>
    <property type="match status" value="1"/>
</dbReference>
<comment type="cofactor">
    <cofactor evidence="1 9">
        <name>pyridoxal 5'-phosphate</name>
        <dbReference type="ChEBI" id="CHEBI:597326"/>
    </cofactor>
</comment>
<dbReference type="SUPFAM" id="SSF53383">
    <property type="entry name" value="PLP-dependent transferases"/>
    <property type="match status" value="1"/>
</dbReference>
<dbReference type="InterPro" id="IPR015422">
    <property type="entry name" value="PyrdxlP-dep_Trfase_small"/>
</dbReference>
<dbReference type="Gene3D" id="3.40.640.10">
    <property type="entry name" value="Type I PLP-dependent aspartate aminotransferase-like (Major domain)"/>
    <property type="match status" value="1"/>
</dbReference>
<evidence type="ECO:0000256" key="4">
    <source>
        <dbReference type="ARBA" id="ARBA00022576"/>
    </source>
</evidence>
<comment type="pathway">
    <text evidence="9">Amino-acid biosynthesis; L-histidine biosynthesis; L-histidine from 5-phospho-alpha-D-ribose 1-diphosphate: step 7/9.</text>
</comment>
<proteinExistence type="inferred from homology"/>
<evidence type="ECO:0000256" key="7">
    <source>
        <dbReference type="ARBA" id="ARBA00022898"/>
    </source>
</evidence>
<dbReference type="Proteomes" id="UP001564626">
    <property type="component" value="Unassembled WGS sequence"/>
</dbReference>
<dbReference type="NCBIfam" id="TIGR01141">
    <property type="entry name" value="hisC"/>
    <property type="match status" value="1"/>
</dbReference>
<dbReference type="CDD" id="cd00609">
    <property type="entry name" value="AAT_like"/>
    <property type="match status" value="1"/>
</dbReference>
<accession>A0ABV4CSS9</accession>
<comment type="similarity">
    <text evidence="2 9">Belongs to the class-II pyridoxal-phosphate-dependent aminotransferase family. Histidinol-phosphate aminotransferase subfamily.</text>
</comment>
<keyword evidence="5 9" id="KW-0028">Amino-acid biosynthesis</keyword>
<comment type="catalytic activity">
    <reaction evidence="9">
        <text>L-histidinol phosphate + 2-oxoglutarate = 3-(imidazol-4-yl)-2-oxopropyl phosphate + L-glutamate</text>
        <dbReference type="Rhea" id="RHEA:23744"/>
        <dbReference type="ChEBI" id="CHEBI:16810"/>
        <dbReference type="ChEBI" id="CHEBI:29985"/>
        <dbReference type="ChEBI" id="CHEBI:57766"/>
        <dbReference type="ChEBI" id="CHEBI:57980"/>
        <dbReference type="EC" id="2.6.1.9"/>
    </reaction>
</comment>
<comment type="caution">
    <text evidence="11">The sequence shown here is derived from an EMBL/GenBank/DDBJ whole genome shotgun (WGS) entry which is preliminary data.</text>
</comment>
<keyword evidence="7 9" id="KW-0663">Pyridoxal phosphate</keyword>
<keyword evidence="4 9" id="KW-0032">Aminotransferase</keyword>
<keyword evidence="6 9" id="KW-0808">Transferase</keyword>
<dbReference type="HAMAP" id="MF_01023">
    <property type="entry name" value="HisC_aminotrans_2"/>
    <property type="match status" value="1"/>
</dbReference>
<dbReference type="PANTHER" id="PTHR42885">
    <property type="entry name" value="HISTIDINOL-PHOSPHATE AMINOTRANSFERASE-RELATED"/>
    <property type="match status" value="1"/>
</dbReference>
<dbReference type="InterPro" id="IPR015421">
    <property type="entry name" value="PyrdxlP-dep_Trfase_major"/>
</dbReference>
<dbReference type="Gene3D" id="3.90.1150.10">
    <property type="entry name" value="Aspartate Aminotransferase, domain 1"/>
    <property type="match status" value="1"/>
</dbReference>
<evidence type="ECO:0000256" key="9">
    <source>
        <dbReference type="HAMAP-Rule" id="MF_01023"/>
    </source>
</evidence>
<name>A0ABV4CSS9_9PSEU</name>